<sequence length="1149" mass="128071">MKKEDLYDISSYSEDELYEILDLANPTDRELEAKILMMIHKYEKMNTRAGKRLSNFFESIYTFFFDDEDAGEEEADEEENKGLEGLTTMADAEKVYKTKNDKDAKITKIDESNKTTGTMVGDLMKIDDENKTGGSNVIYTKNVEYAQGALNPILKQTTKRIISIDSQYRSDKTTMSTEFTFNLSEPLKDVVSLKLYSIQIPYTWYTIGKSYGSNFFYFKGRVAGITEETHDIQIQIESGNYKPQELIDTVNTAIQTKDSTIDANISDSLLNYNKFTSLTTFNAIIKKQYNESSFYVNFPRWESPYQADLSRNTTIPSYLGFQSTIYYGNSLKSPLYHSMENTALTSDSNRKFTINSTNNYFTVYQYSGTFPYDAAESVVDVSTTVRFSLVDGTYTRKELITDLNAQITSNTNLYDSYVARTNIDTSNNEYDTVVSFIDLRIKFSRTFANTNISSKTVIVFPDSSDIWIGESSCFRFDVSYNEMDLIYSDLSPIAQTDRYIISGNPSVELKCIVPEFVNTINDISFNIEDSTGEGYTLTEYLSAINTGILVYDTSYNDIYGHTILNAPAVDYAFDSEAADYPIGTYAYLKDNIFHLYLNISRVFDESMYEIDIANSIFVNTIALKDTGGVALTGTTLTDLTINYTATMNAGGINVTAGDKLCTINPKLGGNNGNEGDVSYELTFPSTASFSNYPTYQEAINEIFSDYIDPISGLHIFAGTKLTSSVSNNVYNVIFTVTIAKTLIAKNYSIEFIDDTNNTWKNNVFIDTTMTEDTYDLSYNIPATDATKVYNADDKQLLEITTAGDIAITGVDTIAISNTLTIETGINDTIVFKGYEDGVSSTGGENDVTIVVPSGIYSTDYLIETINIQIAGLTTITNAKSTVFSLEERSNGNNYVKIVMNVTRTYDAQDYNIVFYDRISFSKCFVGIKSIQNTTWDTTVGWIMGFRNYTSYDLSAFYDTTAGKVIVVGDTGVSTNLFNYFLLCLDDFNQNHLNDGLVTVTGSDTSIPLPSYAKRSEFQCDPVSGELVYNNTTGLTEKQIYAVNEIANSVGNATSIGSSVSAKSYGTGPYVTDVFGLIPVKTNGLINGAPYVEFGGTLQNQERSYFGPVNIHRMGVKMVTDRGNNVDLNNANWSFSLICEQLNKLEPNGK</sequence>
<evidence type="ECO:0000313" key="1">
    <source>
        <dbReference type="EMBL" id="QHT94791.1"/>
    </source>
</evidence>
<protein>
    <submittedName>
        <fullName evidence="1">Uncharacterized protein</fullName>
    </submittedName>
</protein>
<dbReference type="AlphaFoldDB" id="A0A6C0INI6"/>
<name>A0A6C0INI6_9ZZZZ</name>
<accession>A0A6C0INI6</accession>
<organism evidence="1">
    <name type="scientific">viral metagenome</name>
    <dbReference type="NCBI Taxonomy" id="1070528"/>
    <lineage>
        <taxon>unclassified sequences</taxon>
        <taxon>metagenomes</taxon>
        <taxon>organismal metagenomes</taxon>
    </lineage>
</organism>
<dbReference type="EMBL" id="MN740231">
    <property type="protein sequence ID" value="QHT94791.1"/>
    <property type="molecule type" value="Genomic_DNA"/>
</dbReference>
<reference evidence="1" key="1">
    <citation type="journal article" date="2020" name="Nature">
        <title>Giant virus diversity and host interactions through global metagenomics.</title>
        <authorList>
            <person name="Schulz F."/>
            <person name="Roux S."/>
            <person name="Paez-Espino D."/>
            <person name="Jungbluth S."/>
            <person name="Walsh D.A."/>
            <person name="Denef V.J."/>
            <person name="McMahon K.D."/>
            <person name="Konstantinidis K.T."/>
            <person name="Eloe-Fadrosh E.A."/>
            <person name="Kyrpides N.C."/>
            <person name="Woyke T."/>
        </authorList>
    </citation>
    <scope>NUCLEOTIDE SEQUENCE</scope>
    <source>
        <strain evidence="1">GVMAG-M-3300024261-26</strain>
    </source>
</reference>
<proteinExistence type="predicted"/>